<reference evidence="2 3" key="1">
    <citation type="submission" date="2024-01" db="EMBL/GenBank/DDBJ databases">
        <title>A draft genome for the cacao thread blight pathogen Marasmiellus scandens.</title>
        <authorList>
            <person name="Baruah I.K."/>
            <person name="Leung J."/>
            <person name="Bukari Y."/>
            <person name="Amoako-Attah I."/>
            <person name="Meinhardt L.W."/>
            <person name="Bailey B.A."/>
            <person name="Cohen S.P."/>
        </authorList>
    </citation>
    <scope>NUCLEOTIDE SEQUENCE [LARGE SCALE GENOMIC DNA]</scope>
    <source>
        <strain evidence="2 3">GH-19</strain>
    </source>
</reference>
<accession>A0ABR1J9X3</accession>
<feature type="chain" id="PRO_5045987146" evidence="1">
    <location>
        <begin position="19"/>
        <end position="176"/>
    </location>
</feature>
<evidence type="ECO:0000256" key="1">
    <source>
        <dbReference type="SAM" id="SignalP"/>
    </source>
</evidence>
<dbReference type="EMBL" id="JBANRG010000030">
    <property type="protein sequence ID" value="KAK7451682.1"/>
    <property type="molecule type" value="Genomic_DNA"/>
</dbReference>
<comment type="caution">
    <text evidence="2">The sequence shown here is derived from an EMBL/GenBank/DDBJ whole genome shotgun (WGS) entry which is preliminary data.</text>
</comment>
<evidence type="ECO:0000313" key="3">
    <source>
        <dbReference type="Proteomes" id="UP001498398"/>
    </source>
</evidence>
<keyword evidence="3" id="KW-1185">Reference proteome</keyword>
<feature type="signal peptide" evidence="1">
    <location>
        <begin position="1"/>
        <end position="18"/>
    </location>
</feature>
<name>A0ABR1J9X3_9AGAR</name>
<protein>
    <submittedName>
        <fullName evidence="2">Uncharacterized protein</fullName>
    </submittedName>
</protein>
<gene>
    <name evidence="2" type="ORF">VKT23_012359</name>
</gene>
<dbReference type="Proteomes" id="UP001498398">
    <property type="component" value="Unassembled WGS sequence"/>
</dbReference>
<keyword evidence="1" id="KW-0732">Signal</keyword>
<sequence length="176" mass="18792">MKSIASLLSLCAIAVTAAFVPEPRSPAAQIDRVVDYKTYVAENNGTFVQGIQERAAQTQGNVYEILRLTFASGVLLIRLGSLVCVAANFFGCVLITNVPNGICVNLGPDLNNFVSSFGPDPNQDCFIYDGFGCTGANRGPIAFPGVATLAHPFTTRDGRPNDPFNDVTSSYQCFNT</sequence>
<proteinExistence type="predicted"/>
<evidence type="ECO:0000313" key="2">
    <source>
        <dbReference type="EMBL" id="KAK7451682.1"/>
    </source>
</evidence>
<organism evidence="2 3">
    <name type="scientific">Marasmiellus scandens</name>
    <dbReference type="NCBI Taxonomy" id="2682957"/>
    <lineage>
        <taxon>Eukaryota</taxon>
        <taxon>Fungi</taxon>
        <taxon>Dikarya</taxon>
        <taxon>Basidiomycota</taxon>
        <taxon>Agaricomycotina</taxon>
        <taxon>Agaricomycetes</taxon>
        <taxon>Agaricomycetidae</taxon>
        <taxon>Agaricales</taxon>
        <taxon>Marasmiineae</taxon>
        <taxon>Omphalotaceae</taxon>
        <taxon>Marasmiellus</taxon>
    </lineage>
</organism>